<evidence type="ECO:0000313" key="3">
    <source>
        <dbReference type="Proteomes" id="UP000837857"/>
    </source>
</evidence>
<evidence type="ECO:0000256" key="1">
    <source>
        <dbReference type="SAM" id="MobiDB-lite"/>
    </source>
</evidence>
<organism evidence="2 3">
    <name type="scientific">Iphiclides podalirius</name>
    <name type="common">scarce swallowtail</name>
    <dbReference type="NCBI Taxonomy" id="110791"/>
    <lineage>
        <taxon>Eukaryota</taxon>
        <taxon>Metazoa</taxon>
        <taxon>Ecdysozoa</taxon>
        <taxon>Arthropoda</taxon>
        <taxon>Hexapoda</taxon>
        <taxon>Insecta</taxon>
        <taxon>Pterygota</taxon>
        <taxon>Neoptera</taxon>
        <taxon>Endopterygota</taxon>
        <taxon>Lepidoptera</taxon>
        <taxon>Glossata</taxon>
        <taxon>Ditrysia</taxon>
        <taxon>Papilionoidea</taxon>
        <taxon>Papilionidae</taxon>
        <taxon>Papilioninae</taxon>
        <taxon>Iphiclides</taxon>
    </lineage>
</organism>
<reference evidence="2" key="1">
    <citation type="submission" date="2022-03" db="EMBL/GenBank/DDBJ databases">
        <authorList>
            <person name="Martin H S."/>
        </authorList>
    </citation>
    <scope>NUCLEOTIDE SEQUENCE</scope>
</reference>
<protein>
    <submittedName>
        <fullName evidence="2">Uncharacterized protein</fullName>
    </submittedName>
</protein>
<dbReference type="Proteomes" id="UP000837857">
    <property type="component" value="Chromosome 2"/>
</dbReference>
<evidence type="ECO:0000313" key="2">
    <source>
        <dbReference type="EMBL" id="CAH2050051.1"/>
    </source>
</evidence>
<feature type="region of interest" description="Disordered" evidence="1">
    <location>
        <begin position="184"/>
        <end position="205"/>
    </location>
</feature>
<sequence>MQGVYLPRLQRAARSGPLNLAAAPANAKKRHTDLVRSKIRFGSVRRELQQTWPGCRRRHARLPEGQGPPGQCWAAGGRGVAGAAWASPRQPAHAAHAPSRNVEKSLQNLEIANPWSCLCEEGVFSDIFLYPPPARRYGENQKGVQAGRGPSRALSKPPRAVPCNVVTARPMTSRIAGHLRAAVVRRRPPPSERAVDRNPSRPAPDLLRLLTRCPNTSSET</sequence>
<proteinExistence type="predicted"/>
<keyword evidence="3" id="KW-1185">Reference proteome</keyword>
<dbReference type="EMBL" id="OW152814">
    <property type="protein sequence ID" value="CAH2050051.1"/>
    <property type="molecule type" value="Genomic_DNA"/>
</dbReference>
<feature type="region of interest" description="Disordered" evidence="1">
    <location>
        <begin position="140"/>
        <end position="159"/>
    </location>
</feature>
<feature type="compositionally biased region" description="Basic and acidic residues" evidence="1">
    <location>
        <begin position="189"/>
        <end position="199"/>
    </location>
</feature>
<gene>
    <name evidence="2" type="ORF">IPOD504_LOCUS7204</name>
</gene>
<feature type="non-terminal residue" evidence="2">
    <location>
        <position position="220"/>
    </location>
</feature>
<accession>A0ABN8IA74</accession>
<name>A0ABN8IA74_9NEOP</name>